<comment type="caution">
    <text evidence="2">The sequence shown here is derived from an EMBL/GenBank/DDBJ whole genome shotgun (WGS) entry which is preliminary data.</text>
</comment>
<dbReference type="Proteomes" id="UP001221150">
    <property type="component" value="Unassembled WGS sequence"/>
</dbReference>
<feature type="region of interest" description="Disordered" evidence="1">
    <location>
        <begin position="117"/>
        <end position="142"/>
    </location>
</feature>
<evidence type="ECO:0000313" key="2">
    <source>
        <dbReference type="EMBL" id="MDF3303062.1"/>
    </source>
</evidence>
<organism evidence="2 3">
    <name type="scientific">Streptomyces tropicalis</name>
    <dbReference type="NCBI Taxonomy" id="3034234"/>
    <lineage>
        <taxon>Bacteria</taxon>
        <taxon>Bacillati</taxon>
        <taxon>Actinomycetota</taxon>
        <taxon>Actinomycetes</taxon>
        <taxon>Kitasatosporales</taxon>
        <taxon>Streptomycetaceae</taxon>
        <taxon>Streptomyces</taxon>
    </lineage>
</organism>
<accession>A0ABT6AEJ4</accession>
<reference evidence="2 3" key="1">
    <citation type="submission" date="2023-03" db="EMBL/GenBank/DDBJ databases">
        <title>Draft genome sequence of Streptomyces sp. K1PA1 isolated from peat swamp forest in Thailand.</title>
        <authorList>
            <person name="Klaysubun C."/>
            <person name="Duangmal K."/>
        </authorList>
    </citation>
    <scope>NUCLEOTIDE SEQUENCE [LARGE SCALE GENOMIC DNA]</scope>
    <source>
        <strain evidence="2 3">K1PA1</strain>
    </source>
</reference>
<sequence length="142" mass="16099">MLFAEPAHPYDDPDQPEQWAWRYGYFELLYTPGIKTLSLSRGPKYSVRGGKHSCPLCHGSGYLPWYERTTASGAADDTAVHCPTCPARRILFEDLPLWPLHFLDELRHRRFGARRRTADHPPLTSDQAGPGWAGGYSDEPPF</sequence>
<keyword evidence="3" id="KW-1185">Reference proteome</keyword>
<proteinExistence type="predicted"/>
<evidence type="ECO:0000256" key="1">
    <source>
        <dbReference type="SAM" id="MobiDB-lite"/>
    </source>
</evidence>
<name>A0ABT6AEJ4_9ACTN</name>
<dbReference type="RefSeq" id="WP_276112606.1">
    <property type="nucleotide sequence ID" value="NZ_JARJBB010000038.1"/>
</dbReference>
<gene>
    <name evidence="2" type="ORF">P3H78_31510</name>
</gene>
<protein>
    <submittedName>
        <fullName evidence="2">Uncharacterized protein</fullName>
    </submittedName>
</protein>
<dbReference type="EMBL" id="JARJBB010000038">
    <property type="protein sequence ID" value="MDF3303062.1"/>
    <property type="molecule type" value="Genomic_DNA"/>
</dbReference>
<evidence type="ECO:0000313" key="3">
    <source>
        <dbReference type="Proteomes" id="UP001221150"/>
    </source>
</evidence>